<dbReference type="RefSeq" id="WP_014486824.1">
    <property type="nucleotide sequence ID" value="NC_017243.1"/>
</dbReference>
<keyword evidence="1" id="KW-0732">Signal</keyword>
<dbReference type="HOGENOM" id="CLU_578309_0_0_12"/>
<evidence type="ECO:0000313" key="2">
    <source>
        <dbReference type="EMBL" id="AEM20972.1"/>
    </source>
</evidence>
<sequence>MKKVSKKVKFLAVLLGSLLISTSAFAVELTIDNSAVKRATAGQFSTDSDKVNAKDIFDLQRSFFSAGYLGQASGAISGDGNGTATAKGINNGVQGSFGVALPAGMYLGIGAAYNLNDSANYETRKDTISGTKWQINSTANFIAALRINDMAAVHYNFILYGFTGTPFIYNENHTKNPNEDYKTYNNYGSWRHEIEAAIKFGEHKLTIPVSVTFNAMNTKEKGSKYLNTGTANSKINVDNVNYVEGDGIWLGLEPEFFLSLPAGPMTGINMGLNLEAKLTHNVGKNGVFADQNQSGTGTPTYTKNEYKTTQKAAVVDLGVWASFPMEWSLANDQVSLAMEPQINLEFVINNTDKMEQSVNGGAATVINNIYGSDYLSIMPVIELPIGTLWRPVEWYELRFGTALLLGADITISQAKDANGKANKTTSYQTMSGIAGFFGMGFIVTDDFNLDLYAEAQQLNFFTMGFGGQLTYRFN</sequence>
<feature type="signal peptide" evidence="1">
    <location>
        <begin position="1"/>
        <end position="26"/>
    </location>
</feature>
<evidence type="ECO:0000256" key="1">
    <source>
        <dbReference type="SAM" id="SignalP"/>
    </source>
</evidence>
<feature type="chain" id="PRO_5003398529" evidence="1">
    <location>
        <begin position="27"/>
        <end position="474"/>
    </location>
</feature>
<proteinExistence type="predicted"/>
<dbReference type="Proteomes" id="UP000008522">
    <property type="component" value="Chromosome"/>
</dbReference>
<accession>G0EIG4</accession>
<evidence type="ECO:0000313" key="3">
    <source>
        <dbReference type="Proteomes" id="UP000008522"/>
    </source>
</evidence>
<organism evidence="2 3">
    <name type="scientific">Brachyspira intermedia (strain ATCC 51140 / PWS/A)</name>
    <name type="common">Serpulina intermedia</name>
    <dbReference type="NCBI Taxonomy" id="1045858"/>
    <lineage>
        <taxon>Bacteria</taxon>
        <taxon>Pseudomonadati</taxon>
        <taxon>Spirochaetota</taxon>
        <taxon>Spirochaetia</taxon>
        <taxon>Brachyspirales</taxon>
        <taxon>Brachyspiraceae</taxon>
        <taxon>Brachyspira</taxon>
    </lineage>
</organism>
<gene>
    <name evidence="2" type="ordered locus">Bint_0338</name>
</gene>
<dbReference type="AlphaFoldDB" id="G0EIG4"/>
<dbReference type="EMBL" id="CP002874">
    <property type="protein sequence ID" value="AEM20972.1"/>
    <property type="molecule type" value="Genomic_DNA"/>
</dbReference>
<protein>
    <submittedName>
        <fullName evidence="2">Uncharacterized protein</fullName>
    </submittedName>
</protein>
<dbReference type="GeneID" id="44968895"/>
<keyword evidence="3" id="KW-1185">Reference proteome</keyword>
<dbReference type="KEGG" id="bip:Bint_0338"/>
<name>G0EIG4_BRAIP</name>
<reference evidence="2 3" key="1">
    <citation type="journal article" date="2011" name="BMC Genomics">
        <title>Complete genome sequence of Brachyspira intermedia reveals unique genomic features in Brachyspira species and phage-mediated horizontal gene transfer.</title>
        <authorList>
            <person name="Hafstrom T."/>
            <person name="Jansson D.S."/>
            <person name="Segerman B."/>
        </authorList>
    </citation>
    <scope>NUCLEOTIDE SEQUENCE [LARGE SCALE GENOMIC DNA]</scope>
    <source>
        <strain evidence="3">ATCC 51140 / PWS/A</strain>
    </source>
</reference>
<dbReference type="OrthoDB" id="305378at2"/>
<dbReference type="PATRIC" id="fig|1045858.4.peg.336"/>